<evidence type="ECO:0000256" key="1">
    <source>
        <dbReference type="SAM" id="Phobius"/>
    </source>
</evidence>
<reference evidence="2" key="1">
    <citation type="journal article" date="2021" name="Proc. Natl. Acad. Sci. U.S.A.">
        <title>A Catalog of Tens of Thousands of Viruses from Human Metagenomes Reveals Hidden Associations with Chronic Diseases.</title>
        <authorList>
            <person name="Tisza M.J."/>
            <person name="Buck C.B."/>
        </authorList>
    </citation>
    <scope>NUCLEOTIDE SEQUENCE</scope>
    <source>
        <strain evidence="2">Ct3pM2</strain>
    </source>
</reference>
<protein>
    <submittedName>
        <fullName evidence="2">Uncharacterized protein</fullName>
    </submittedName>
</protein>
<sequence>MRHYFDSNNNYRGWSASTQELIQYVLFLILFPVIIIFGVLGFPLIYLGCYFNQGKFWEKNKIGLTFALVFWVIALFVI</sequence>
<dbReference type="EMBL" id="BK032811">
    <property type="protein sequence ID" value="DAF61436.1"/>
    <property type="molecule type" value="Genomic_DNA"/>
</dbReference>
<keyword evidence="1" id="KW-1133">Transmembrane helix</keyword>
<proteinExistence type="predicted"/>
<organism evidence="2">
    <name type="scientific">Myoviridae sp. ct3pM2</name>
    <dbReference type="NCBI Taxonomy" id="2827658"/>
    <lineage>
        <taxon>Viruses</taxon>
        <taxon>Duplodnaviria</taxon>
        <taxon>Heunggongvirae</taxon>
        <taxon>Uroviricota</taxon>
        <taxon>Caudoviricetes</taxon>
    </lineage>
</organism>
<accession>A0A8S5TDQ7</accession>
<name>A0A8S5TDQ7_9CAUD</name>
<feature type="transmembrane region" description="Helical" evidence="1">
    <location>
        <begin position="60"/>
        <end position="77"/>
    </location>
</feature>
<keyword evidence="1" id="KW-0472">Membrane</keyword>
<evidence type="ECO:0000313" key="2">
    <source>
        <dbReference type="EMBL" id="DAF61436.1"/>
    </source>
</evidence>
<feature type="transmembrane region" description="Helical" evidence="1">
    <location>
        <begin position="21"/>
        <end position="48"/>
    </location>
</feature>
<keyword evidence="1" id="KW-0812">Transmembrane</keyword>